<evidence type="ECO:0008006" key="4">
    <source>
        <dbReference type="Google" id="ProtNLM"/>
    </source>
</evidence>
<gene>
    <name evidence="3" type="ORF">LFOEMHHC_00002</name>
</gene>
<dbReference type="InterPro" id="IPR041682">
    <property type="entry name" value="AAA_14"/>
</dbReference>
<feature type="domain" description="DUF4143" evidence="2">
    <location>
        <begin position="215"/>
        <end position="357"/>
    </location>
</feature>
<organism evidence="3">
    <name type="scientific">Candidatus Methanophagaceae archaeon ANME-1 ERB6</name>
    <dbReference type="NCBI Taxonomy" id="2759912"/>
    <lineage>
        <taxon>Archaea</taxon>
        <taxon>Methanobacteriati</taxon>
        <taxon>Methanobacteriota</taxon>
        <taxon>Stenosarchaea group</taxon>
        <taxon>Methanomicrobia</taxon>
        <taxon>Candidatus Methanophagales</taxon>
        <taxon>Candidatus Methanophagaceae</taxon>
    </lineage>
</organism>
<dbReference type="InterPro" id="IPR027417">
    <property type="entry name" value="P-loop_NTPase"/>
</dbReference>
<dbReference type="PANTHER" id="PTHR33295">
    <property type="entry name" value="ATPASE"/>
    <property type="match status" value="1"/>
</dbReference>
<dbReference type="AlphaFoldDB" id="A0A7G9YVZ2"/>
<reference evidence="3" key="1">
    <citation type="submission" date="2020-06" db="EMBL/GenBank/DDBJ databases">
        <title>Unique genomic features of the anaerobic methanotrophic archaea.</title>
        <authorList>
            <person name="Chadwick G.L."/>
            <person name="Skennerton C.T."/>
            <person name="Laso-Perez R."/>
            <person name="Leu A.O."/>
            <person name="Speth D.R."/>
            <person name="Yu H."/>
            <person name="Morgan-Lang C."/>
            <person name="Hatzenpichler R."/>
            <person name="Goudeau D."/>
            <person name="Malmstrom R."/>
            <person name="Brazelton W.J."/>
            <person name="Woyke T."/>
            <person name="Hallam S.J."/>
            <person name="Tyson G.W."/>
            <person name="Wegener G."/>
            <person name="Boetius A."/>
            <person name="Orphan V."/>
        </authorList>
    </citation>
    <scope>NUCLEOTIDE SEQUENCE</scope>
</reference>
<evidence type="ECO:0000313" key="3">
    <source>
        <dbReference type="EMBL" id="QNO52176.1"/>
    </source>
</evidence>
<accession>A0A7G9YVZ2</accession>
<feature type="domain" description="AAA" evidence="1">
    <location>
        <begin position="34"/>
        <end position="159"/>
    </location>
</feature>
<dbReference type="SUPFAM" id="SSF52540">
    <property type="entry name" value="P-loop containing nucleoside triphosphate hydrolases"/>
    <property type="match status" value="1"/>
</dbReference>
<dbReference type="Pfam" id="PF13635">
    <property type="entry name" value="DUF4143"/>
    <property type="match status" value="1"/>
</dbReference>
<protein>
    <recommendedName>
        <fullName evidence="4">AAA+ ATPase domain-containing protein</fullName>
    </recommendedName>
</protein>
<dbReference type="InterPro" id="IPR025420">
    <property type="entry name" value="DUF4143"/>
</dbReference>
<dbReference type="Pfam" id="PF13173">
    <property type="entry name" value="AAA_14"/>
    <property type="match status" value="1"/>
</dbReference>
<evidence type="ECO:0000259" key="1">
    <source>
        <dbReference type="Pfam" id="PF13173"/>
    </source>
</evidence>
<dbReference type="PANTHER" id="PTHR33295:SF8">
    <property type="entry name" value="AAA+ ATPASE DOMAIN-CONTAINING PROTEIN"/>
    <property type="match status" value="1"/>
</dbReference>
<name>A0A7G9YVZ2_9EURY</name>
<evidence type="ECO:0000259" key="2">
    <source>
        <dbReference type="Pfam" id="PF13635"/>
    </source>
</evidence>
<proteinExistence type="predicted"/>
<dbReference type="EMBL" id="MT631503">
    <property type="protein sequence ID" value="QNO52176.1"/>
    <property type="molecule type" value="Genomic_DNA"/>
</dbReference>
<sequence length="430" mass="50608">METQRIRGYIEDWYGKELPLLLPRELKTAQIEGKVTCIVGPRRAGKTYYFFQLMKPVKEVSLYLDFEDSALLTVKFDEVQEIANLFTEITGKEPRYIFLDEIQNLDKWETAVRTLLDRTPYNIFVTGSSSKLLSREIATQLRGRSLTYVLLPFSFSEFLNAKNVELKNVFTQVEQARIKNYLRDYLELGGFPEVVLKEDLREKILKEYFDTIFFRDFVERHELKSLGIARFIFSFVFQNFASEISVNKIVNYLKSEGKKFGKNTIYSYVEKLQDTQAVFFVNRISGKIYVKESWPRKAYICDPGISTIFRFSEDIGKLMENAVFLELKRKQNENPLLEIYYYRDYQQREVDFVLKRGLAVEQLIQVTYASDRAGIDKREAEALLKVSSELKCKNLTIITWDYEGELALTVENKHKQINCIPLWKWLIKKE</sequence>